<dbReference type="InterPro" id="IPR038164">
    <property type="entry name" value="Pab87_oct_sf"/>
</dbReference>
<name>A0A3R9PUH3_9CREN</name>
<gene>
    <name evidence="3" type="ORF">D6D85_10500</name>
</gene>
<dbReference type="InterPro" id="IPR025879">
    <property type="entry name" value="Pab87_oct"/>
</dbReference>
<reference evidence="3 4" key="1">
    <citation type="submission" date="2018-10" db="EMBL/GenBank/DDBJ databases">
        <title>Co-occurring genomic capacity for anaerobic methane metabolism and dissimilatory sulfite reduction discovered in the Korarchaeota.</title>
        <authorList>
            <person name="Mckay L.J."/>
            <person name="Dlakic M."/>
            <person name="Fields M.W."/>
            <person name="Delmont T.O."/>
            <person name="Eren A.M."/>
            <person name="Jay Z.J."/>
            <person name="Klingelsmith K.B."/>
            <person name="Rusch D.B."/>
            <person name="Inskeep W.P."/>
        </authorList>
    </citation>
    <scope>NUCLEOTIDE SEQUENCE [LARGE SCALE GENOMIC DNA]</scope>
    <source>
        <strain evidence="3 4">MDKW</strain>
    </source>
</reference>
<dbReference type="Pfam" id="PF00144">
    <property type="entry name" value="Beta-lactamase"/>
    <property type="match status" value="1"/>
</dbReference>
<feature type="domain" description="Beta-lactamase-related" evidence="1">
    <location>
        <begin position="8"/>
        <end position="336"/>
    </location>
</feature>
<dbReference type="InterPro" id="IPR012338">
    <property type="entry name" value="Beta-lactam/transpept-like"/>
</dbReference>
<dbReference type="Proteomes" id="UP000277582">
    <property type="component" value="Unassembled WGS sequence"/>
</dbReference>
<dbReference type="OrthoDB" id="111095at2157"/>
<proteinExistence type="predicted"/>
<evidence type="ECO:0000313" key="4">
    <source>
        <dbReference type="Proteomes" id="UP000277582"/>
    </source>
</evidence>
<dbReference type="AlphaFoldDB" id="A0A3R9PUH3"/>
<evidence type="ECO:0000259" key="2">
    <source>
        <dbReference type="Pfam" id="PF13969"/>
    </source>
</evidence>
<dbReference type="Gene3D" id="3.40.710.10">
    <property type="entry name" value="DD-peptidase/beta-lactamase superfamily"/>
    <property type="match status" value="1"/>
</dbReference>
<feature type="domain" description="Pab87 octamerisation" evidence="2">
    <location>
        <begin position="348"/>
        <end position="438"/>
    </location>
</feature>
<protein>
    <submittedName>
        <fullName evidence="3">Serine hydrolase</fullName>
    </submittedName>
</protein>
<dbReference type="InterPro" id="IPR050491">
    <property type="entry name" value="AmpC-like"/>
</dbReference>
<dbReference type="GO" id="GO:0016787">
    <property type="term" value="F:hydrolase activity"/>
    <property type="evidence" value="ECO:0007669"/>
    <property type="project" value="UniProtKB-KW"/>
</dbReference>
<sequence length="444" mass="50506">MPDLSSLEEFIQRKMSLSKIPGLSISLVSERGIYSKGFGFRDVEKGLPATNRTVYGIGSITKSFTALSVMKLVEEGRVSLEDEVSKYVPVDVRPLGEPIRIKHLLTHTSGIPALGYAEAFIKGALELDSTWFPAASADDIAVFLRGSESWAVSRPGERFFYLNEGYVLLGRVIERASGMKYEDYVRKNILVPLKMDRTYFDAPNDPDVASSYIVDRKMRCIRSRFPYGITSDGGILSNPIDMANYIQMYINRGEGILSRESIELMERKHADVPDKLFGDDGYGYGLMVTDNFLERKMVFHSGSVLVHTAFMGYVPEERIGVAVMCNSSGYPPSFIGMYALAVAMGEDPMKLRFIKEDEIMERLQGIYETYRGCYRICIRKRGGLLYLEHRDRYTESSFPLIPIEISEDHSRFYTLSYGRRINVEFSGEEMIYERYRMIRSGRLC</sequence>
<evidence type="ECO:0000259" key="1">
    <source>
        <dbReference type="Pfam" id="PF00144"/>
    </source>
</evidence>
<dbReference type="SUPFAM" id="SSF56601">
    <property type="entry name" value="beta-lactamase/transpeptidase-like"/>
    <property type="match status" value="1"/>
</dbReference>
<organism evidence="3 4">
    <name type="scientific">Candidatus Methanodesulfokora washburnensis</name>
    <dbReference type="NCBI Taxonomy" id="2478471"/>
    <lineage>
        <taxon>Archaea</taxon>
        <taxon>Thermoproteota</taxon>
        <taxon>Candidatus Korarchaeia</taxon>
        <taxon>Candidatus Korarchaeia incertae sedis</taxon>
        <taxon>Candidatus Methanodesulfokora</taxon>
    </lineage>
</organism>
<keyword evidence="4" id="KW-1185">Reference proteome</keyword>
<dbReference type="Gene3D" id="2.40.128.210">
    <property type="entry name" value="Pab87 octamerisation domain"/>
    <property type="match status" value="1"/>
</dbReference>
<dbReference type="InterPro" id="IPR001466">
    <property type="entry name" value="Beta-lactam-related"/>
</dbReference>
<evidence type="ECO:0000313" key="3">
    <source>
        <dbReference type="EMBL" id="RSN73403.1"/>
    </source>
</evidence>
<accession>A0A3R9PUH3</accession>
<dbReference type="PANTHER" id="PTHR46825">
    <property type="entry name" value="D-ALANYL-D-ALANINE-CARBOXYPEPTIDASE/ENDOPEPTIDASE AMPH"/>
    <property type="match status" value="1"/>
</dbReference>
<dbReference type="PANTHER" id="PTHR46825:SF9">
    <property type="entry name" value="BETA-LACTAMASE-RELATED DOMAIN-CONTAINING PROTEIN"/>
    <property type="match status" value="1"/>
</dbReference>
<dbReference type="EMBL" id="RCOS01000118">
    <property type="protein sequence ID" value="RSN73403.1"/>
    <property type="molecule type" value="Genomic_DNA"/>
</dbReference>
<dbReference type="RefSeq" id="WP_125671923.1">
    <property type="nucleotide sequence ID" value="NZ_RCOS01000118.1"/>
</dbReference>
<keyword evidence="3" id="KW-0378">Hydrolase</keyword>
<dbReference type="Pfam" id="PF13969">
    <property type="entry name" value="Pab87_oct"/>
    <property type="match status" value="1"/>
</dbReference>
<comment type="caution">
    <text evidence="3">The sequence shown here is derived from an EMBL/GenBank/DDBJ whole genome shotgun (WGS) entry which is preliminary data.</text>
</comment>